<protein>
    <submittedName>
        <fullName evidence="2">Uncharacterized protein</fullName>
    </submittedName>
</protein>
<reference evidence="3" key="1">
    <citation type="submission" date="2014-03" db="EMBL/GenBank/DDBJ databases">
        <authorList>
            <person name="Aksoy S."/>
            <person name="Warren W."/>
            <person name="Wilson R.K."/>
        </authorList>
    </citation>
    <scope>NUCLEOTIDE SEQUENCE [LARGE SCALE GENOMIC DNA]</scope>
    <source>
        <strain evidence="3">IAEA</strain>
    </source>
</reference>
<feature type="transmembrane region" description="Helical" evidence="1">
    <location>
        <begin position="98"/>
        <end position="123"/>
    </location>
</feature>
<proteinExistence type="predicted"/>
<organism evidence="2 3">
    <name type="scientific">Glossina brevipalpis</name>
    <dbReference type="NCBI Taxonomy" id="37001"/>
    <lineage>
        <taxon>Eukaryota</taxon>
        <taxon>Metazoa</taxon>
        <taxon>Ecdysozoa</taxon>
        <taxon>Arthropoda</taxon>
        <taxon>Hexapoda</taxon>
        <taxon>Insecta</taxon>
        <taxon>Pterygota</taxon>
        <taxon>Neoptera</taxon>
        <taxon>Endopterygota</taxon>
        <taxon>Diptera</taxon>
        <taxon>Brachycera</taxon>
        <taxon>Muscomorpha</taxon>
        <taxon>Hippoboscoidea</taxon>
        <taxon>Glossinidae</taxon>
        <taxon>Glossina</taxon>
    </lineage>
</organism>
<keyword evidence="3" id="KW-1185">Reference proteome</keyword>
<keyword evidence="1" id="KW-1133">Transmembrane helix</keyword>
<keyword evidence="1" id="KW-0812">Transmembrane</keyword>
<dbReference type="EnsemblMetazoa" id="GBRI002858-RA">
    <property type="protein sequence ID" value="GBRI002858-PA"/>
    <property type="gene ID" value="GBRI002858"/>
</dbReference>
<evidence type="ECO:0000256" key="1">
    <source>
        <dbReference type="SAM" id="Phobius"/>
    </source>
</evidence>
<sequence>MEFLCQILFCGLELFRQWVDWSRQIMNCCFELLKPDGYFWEIIKDFIFPERYLTLPCTPVSTQRLQPDDIYSLFMDIINEYIPRARRYVKDSEKNCKLWQILFLFLGVMFLGASLLITICIYYTRNRLKEKIDYFYEIFRPEKRMQAAAKRSLLIAREELNRLKVNYLVQCEEVLTYDGTSTLMLKVASKLQLFDNIVTKKTRIIGRLYRLQDQQLKSTHDFKTQIINIALRFLGKYPRKLHLLVVFEERIHENKSIRRCSRQKKNHVNFLAVTKTYRIYEFYPKTGSGVV</sequence>
<dbReference type="Proteomes" id="UP000091820">
    <property type="component" value="Unassembled WGS sequence"/>
</dbReference>
<accession>A0A1A9W1F5</accession>
<name>A0A1A9W1F5_9MUSC</name>
<dbReference type="VEuPathDB" id="VectorBase:GBRI002858"/>
<dbReference type="AlphaFoldDB" id="A0A1A9W1F5"/>
<reference evidence="2" key="2">
    <citation type="submission" date="2020-05" db="UniProtKB">
        <authorList>
            <consortium name="EnsemblMetazoa"/>
        </authorList>
    </citation>
    <scope>IDENTIFICATION</scope>
    <source>
        <strain evidence="2">IAEA</strain>
    </source>
</reference>
<evidence type="ECO:0000313" key="3">
    <source>
        <dbReference type="Proteomes" id="UP000091820"/>
    </source>
</evidence>
<evidence type="ECO:0000313" key="2">
    <source>
        <dbReference type="EnsemblMetazoa" id="GBRI002858-PA"/>
    </source>
</evidence>
<keyword evidence="1" id="KW-0472">Membrane</keyword>